<dbReference type="EMBL" id="ABCP01000001">
    <property type="protein sequence ID" value="EDM49519.1"/>
    <property type="molecule type" value="Genomic_DNA"/>
</dbReference>
<keyword evidence="1" id="KW-0472">Membrane</keyword>
<feature type="chain" id="PRO_5002695722" evidence="2">
    <location>
        <begin position="22"/>
        <end position="80"/>
    </location>
</feature>
<evidence type="ECO:0000256" key="2">
    <source>
        <dbReference type="SAM" id="SignalP"/>
    </source>
</evidence>
<dbReference type="AlphaFoldDB" id="A6EUM0"/>
<gene>
    <name evidence="3" type="ORF">MDG893_09976</name>
</gene>
<feature type="signal peptide" evidence="2">
    <location>
        <begin position="1"/>
        <end position="21"/>
    </location>
</feature>
<keyword evidence="1" id="KW-0812">Transmembrane</keyword>
<evidence type="ECO:0000313" key="4">
    <source>
        <dbReference type="Proteomes" id="UP000005856"/>
    </source>
</evidence>
<sequence>MVILSRFAALVLFFYSAVTFADTSSGPGRMGESGMMAGMMDGSMMGSGMMIFCMLAGLLLLTLVVLGIVALVRLLRRGRS</sequence>
<keyword evidence="1" id="KW-1133">Transmembrane helix</keyword>
<reference evidence="3 4" key="1">
    <citation type="submission" date="2007-06" db="EMBL/GenBank/DDBJ databases">
        <authorList>
            <person name="Green D."/>
            <person name="Ferriera S."/>
            <person name="Johnson J."/>
            <person name="Kravitz S."/>
            <person name="Beeson K."/>
            <person name="Sutton G."/>
            <person name="Rogers Y.-H."/>
            <person name="Friedman R."/>
            <person name="Frazier M."/>
            <person name="Venter J.C."/>
        </authorList>
    </citation>
    <scope>NUCLEOTIDE SEQUENCE [LARGE SCALE GENOMIC DNA]</scope>
    <source>
        <strain evidence="3 4">DG893</strain>
    </source>
</reference>
<feature type="transmembrane region" description="Helical" evidence="1">
    <location>
        <begin position="45"/>
        <end position="72"/>
    </location>
</feature>
<accession>A6EUM0</accession>
<comment type="caution">
    <text evidence="3">The sequence shown here is derived from an EMBL/GenBank/DDBJ whole genome shotgun (WGS) entry which is preliminary data.</text>
</comment>
<evidence type="ECO:0000256" key="1">
    <source>
        <dbReference type="SAM" id="Phobius"/>
    </source>
</evidence>
<dbReference type="RefSeq" id="WP_007151721.1">
    <property type="nucleotide sequence ID" value="NZ_ABCP01000001.1"/>
</dbReference>
<dbReference type="Proteomes" id="UP000005856">
    <property type="component" value="Unassembled WGS sequence"/>
</dbReference>
<protein>
    <submittedName>
        <fullName evidence="3">Uncharacterized protein</fullName>
    </submittedName>
</protein>
<keyword evidence="2" id="KW-0732">Signal</keyword>
<keyword evidence="4" id="KW-1185">Reference proteome</keyword>
<evidence type="ECO:0000313" key="3">
    <source>
        <dbReference type="EMBL" id="EDM49519.1"/>
    </source>
</evidence>
<proteinExistence type="predicted"/>
<name>A6EUM0_9GAMM</name>
<organism evidence="3 4">
    <name type="scientific">Marinobacter algicola DG893</name>
    <dbReference type="NCBI Taxonomy" id="443152"/>
    <lineage>
        <taxon>Bacteria</taxon>
        <taxon>Pseudomonadati</taxon>
        <taxon>Pseudomonadota</taxon>
        <taxon>Gammaproteobacteria</taxon>
        <taxon>Pseudomonadales</taxon>
        <taxon>Marinobacteraceae</taxon>
        <taxon>Marinobacter</taxon>
    </lineage>
</organism>